<dbReference type="PANTHER" id="PTHR42987">
    <property type="entry name" value="PEPTIDASE S49"/>
    <property type="match status" value="1"/>
</dbReference>
<comment type="similarity">
    <text evidence="1">Belongs to the peptidase S49 family.</text>
</comment>
<dbReference type="PANTHER" id="PTHR42987:SF6">
    <property type="entry name" value="PROTEINASE IV"/>
    <property type="match status" value="1"/>
</dbReference>
<evidence type="ECO:0000256" key="5">
    <source>
        <dbReference type="SAM" id="Phobius"/>
    </source>
</evidence>
<feature type="domain" description="Peptidase S49" evidence="6">
    <location>
        <begin position="108"/>
        <end position="258"/>
    </location>
</feature>
<dbReference type="EMBL" id="UOEM01000032">
    <property type="protein sequence ID" value="VAW11695.1"/>
    <property type="molecule type" value="Genomic_DNA"/>
</dbReference>
<organism evidence="7">
    <name type="scientific">hydrothermal vent metagenome</name>
    <dbReference type="NCBI Taxonomy" id="652676"/>
    <lineage>
        <taxon>unclassified sequences</taxon>
        <taxon>metagenomes</taxon>
        <taxon>ecological metagenomes</taxon>
    </lineage>
</organism>
<keyword evidence="5" id="KW-0472">Membrane</keyword>
<feature type="transmembrane region" description="Helical" evidence="5">
    <location>
        <begin position="20"/>
        <end position="39"/>
    </location>
</feature>
<dbReference type="Gene3D" id="3.90.226.10">
    <property type="entry name" value="2-enoyl-CoA Hydratase, Chain A, domain 1"/>
    <property type="match status" value="1"/>
</dbReference>
<dbReference type="AlphaFoldDB" id="A0A3B0T048"/>
<dbReference type="CDD" id="cd07023">
    <property type="entry name" value="S49_Sppa_N_C"/>
    <property type="match status" value="1"/>
</dbReference>
<dbReference type="SUPFAM" id="SSF52096">
    <property type="entry name" value="ClpP/crotonase"/>
    <property type="match status" value="1"/>
</dbReference>
<dbReference type="GO" id="GO:0006508">
    <property type="term" value="P:proteolysis"/>
    <property type="evidence" value="ECO:0007669"/>
    <property type="project" value="UniProtKB-KW"/>
</dbReference>
<keyword evidence="3" id="KW-0378">Hydrolase</keyword>
<gene>
    <name evidence="7" type="ORF">MNBD_ALPHA09-320</name>
</gene>
<dbReference type="NCBIfam" id="TIGR00706">
    <property type="entry name" value="SppA_dom"/>
    <property type="match status" value="1"/>
</dbReference>
<keyword evidence="4" id="KW-0720">Serine protease</keyword>
<evidence type="ECO:0000256" key="3">
    <source>
        <dbReference type="ARBA" id="ARBA00022801"/>
    </source>
</evidence>
<keyword evidence="2" id="KW-0645">Protease</keyword>
<dbReference type="InterPro" id="IPR047272">
    <property type="entry name" value="S49_SppA_C"/>
</dbReference>
<proteinExistence type="inferred from homology"/>
<dbReference type="Gene3D" id="6.20.330.10">
    <property type="match status" value="1"/>
</dbReference>
<protein>
    <recommendedName>
        <fullName evidence="6">Peptidase S49 domain-containing protein</fullName>
    </recommendedName>
</protein>
<dbReference type="InterPro" id="IPR002142">
    <property type="entry name" value="Peptidase_S49"/>
</dbReference>
<dbReference type="Pfam" id="PF01343">
    <property type="entry name" value="Peptidase_S49"/>
    <property type="match status" value="1"/>
</dbReference>
<accession>A0A3B0T048</accession>
<evidence type="ECO:0000256" key="1">
    <source>
        <dbReference type="ARBA" id="ARBA00008683"/>
    </source>
</evidence>
<sequence length="323" mass="34630">MTLDAHAIADRRRLKRRISLWRLAAIAAVVVGGLALVWVSNDRAGVFGGRAHIAALDITGLITGSREKVKILTSIAKSSRAKALILRIDSPGGTTAGSEVLYEAIRAVAEKKPVVAIMETVAASGGYIVALAADHLVARGNTITGSIGVIFQWAEVNEALASLGIKVDEIKSGPLKATPSMFSETSPEARQVTEAMVRDGYDWFVALVAERRPFDISTARALSDGRIYSGRQAIAARLIDEIGGESRARAWLESEKNLDKGLKIVDWTEDGVTDIDFVSRVLNVVAGMVGLSVSDRAILGISPQAGRRRLDGMLSLWHPQLLN</sequence>
<evidence type="ECO:0000256" key="2">
    <source>
        <dbReference type="ARBA" id="ARBA00022670"/>
    </source>
</evidence>
<evidence type="ECO:0000259" key="6">
    <source>
        <dbReference type="Pfam" id="PF01343"/>
    </source>
</evidence>
<dbReference type="GO" id="GO:0008236">
    <property type="term" value="F:serine-type peptidase activity"/>
    <property type="evidence" value="ECO:0007669"/>
    <property type="project" value="UniProtKB-KW"/>
</dbReference>
<keyword evidence="5" id="KW-1133">Transmembrane helix</keyword>
<evidence type="ECO:0000256" key="4">
    <source>
        <dbReference type="ARBA" id="ARBA00022825"/>
    </source>
</evidence>
<keyword evidence="5" id="KW-0812">Transmembrane</keyword>
<reference evidence="7" key="1">
    <citation type="submission" date="2018-06" db="EMBL/GenBank/DDBJ databases">
        <authorList>
            <person name="Zhirakovskaya E."/>
        </authorList>
    </citation>
    <scope>NUCLEOTIDE SEQUENCE</scope>
</reference>
<name>A0A3B0T048_9ZZZZ</name>
<dbReference type="InterPro" id="IPR004635">
    <property type="entry name" value="Pept_S49_SppA"/>
</dbReference>
<evidence type="ECO:0000313" key="7">
    <source>
        <dbReference type="EMBL" id="VAW11695.1"/>
    </source>
</evidence>
<dbReference type="InterPro" id="IPR029045">
    <property type="entry name" value="ClpP/crotonase-like_dom_sf"/>
</dbReference>